<feature type="transmembrane region" description="Helical" evidence="1">
    <location>
        <begin position="7"/>
        <end position="28"/>
    </location>
</feature>
<dbReference type="KEGG" id="abri:DFR85_05230"/>
<dbReference type="Proteomes" id="UP000248044">
    <property type="component" value="Chromosome"/>
</dbReference>
<dbReference type="Pfam" id="PF01944">
    <property type="entry name" value="SpoIIM"/>
    <property type="match status" value="1"/>
</dbReference>
<gene>
    <name evidence="2" type="ORF">DFR85_05230</name>
</gene>
<protein>
    <submittedName>
        <fullName evidence="2">Stage II sporulation protein M</fullName>
    </submittedName>
</protein>
<keyword evidence="3" id="KW-1185">Reference proteome</keyword>
<sequence>MRLLSKLILIFFGMELAIFLGVSSIPFYMPAVAQKFNSTAGAVDSEPYVPMVITIFSHNLMIALSEFIPIIGIGMLIYTTYSTGMVLSAFTTTVYHIPGIAAAVILLTLPHSWLELPSYAVAAGSGLYVILTRDWRRFVMMIPFVALELLMAASVESAEIYFRSVNSYYFWLAGAPLLVMLYLVYEYLQKKADILAPKPQTTTSVFIQGQPIQNQYVPEQNIVDQDLNAASVMENQGNYFTASQYYWNAIITLIGIVSKKTGFMPITLDDYFNAARLLGEKYSSEIPSLFDQAYKERTEGNFNEFRNTALSLITKLKAIDNIH</sequence>
<reference evidence="2 3" key="1">
    <citation type="submission" date="2018-05" db="EMBL/GenBank/DDBJ databases">
        <title>Complete Genome Sequences of Extremely Thermoacidophilic, Metal-Mobilizing Type-Strain Members of the Archaeal Family Sulfolobaceae: Acidianus brierleyi DSM-1651T, Acidianus sulfidivorans DSM-18786T, Metallosphaera hakonensis DSM-7519T, and Metallosphaera prunae DSM-10039T.</title>
        <authorList>
            <person name="Counts J.A."/>
            <person name="Kelly R.M."/>
        </authorList>
    </citation>
    <scope>NUCLEOTIDE SEQUENCE [LARGE SCALE GENOMIC DNA]</scope>
    <source>
        <strain evidence="2 3">DSM 1651</strain>
    </source>
</reference>
<accession>A0A2U9IDH1</accession>
<feature type="transmembrane region" description="Helical" evidence="1">
    <location>
        <begin position="138"/>
        <end position="162"/>
    </location>
</feature>
<keyword evidence="1" id="KW-0812">Transmembrane</keyword>
<organism evidence="2 3">
    <name type="scientific">Acidianus brierleyi</name>
    <dbReference type="NCBI Taxonomy" id="41673"/>
    <lineage>
        <taxon>Archaea</taxon>
        <taxon>Thermoproteota</taxon>
        <taxon>Thermoprotei</taxon>
        <taxon>Sulfolobales</taxon>
        <taxon>Sulfolobaceae</taxon>
        <taxon>Acidianus</taxon>
    </lineage>
</organism>
<feature type="transmembrane region" description="Helical" evidence="1">
    <location>
        <begin position="48"/>
        <end position="78"/>
    </location>
</feature>
<name>A0A2U9IDH1_9CREN</name>
<dbReference type="InterPro" id="IPR002798">
    <property type="entry name" value="SpoIIM-like"/>
</dbReference>
<proteinExistence type="predicted"/>
<keyword evidence="1" id="KW-1133">Transmembrane helix</keyword>
<dbReference type="EMBL" id="CP029289">
    <property type="protein sequence ID" value="AWR94088.1"/>
    <property type="molecule type" value="Genomic_DNA"/>
</dbReference>
<dbReference type="AlphaFoldDB" id="A0A2U9IDH1"/>
<evidence type="ECO:0000256" key="1">
    <source>
        <dbReference type="SAM" id="Phobius"/>
    </source>
</evidence>
<feature type="transmembrane region" description="Helical" evidence="1">
    <location>
        <begin position="85"/>
        <end position="107"/>
    </location>
</feature>
<keyword evidence="1" id="KW-0472">Membrane</keyword>
<evidence type="ECO:0000313" key="3">
    <source>
        <dbReference type="Proteomes" id="UP000248044"/>
    </source>
</evidence>
<feature type="transmembrane region" description="Helical" evidence="1">
    <location>
        <begin position="168"/>
        <end position="188"/>
    </location>
</feature>
<evidence type="ECO:0000313" key="2">
    <source>
        <dbReference type="EMBL" id="AWR94088.1"/>
    </source>
</evidence>
<feature type="transmembrane region" description="Helical" evidence="1">
    <location>
        <begin position="113"/>
        <end position="131"/>
    </location>
</feature>